<keyword evidence="8" id="KW-1185">Reference proteome</keyword>
<evidence type="ECO:0000256" key="2">
    <source>
        <dbReference type="ARBA" id="ARBA00022679"/>
    </source>
</evidence>
<dbReference type="CDD" id="cd01166">
    <property type="entry name" value="KdgK"/>
    <property type="match status" value="1"/>
</dbReference>
<sequence length="316" mass="32142">MSVVIGAIGELLVEFVCSAKDGRNLVAAPYVGPFPSGAPGIFIDQAARVARSFGGRAVFAGAVGDDAFGQVILRRLVTDGVDPSLIRVVPGVPTGSAFVSYNSDGSRDFVFNIGHSAAACLPGLEEIAAGFLAAGIAVLHISGSMLGDAAMRAAGLALCERLDAAGVAISVDPNIRAELIADAGYMDALMRIIDMADYVLPSDADADVLWPGEAFADWSARLLADQAQVVVLKHGDQGCIGRDRTGQVDLPAHKVAVVDPTGAGDCFCATLVTLLAAGQGLADALARANAAGALAVQKLGPMEGNSGLAEIDEVKG</sequence>
<dbReference type="PANTHER" id="PTHR43085">
    <property type="entry name" value="HEXOKINASE FAMILY MEMBER"/>
    <property type="match status" value="1"/>
</dbReference>
<dbReference type="EMBL" id="JBHRTO010000001">
    <property type="protein sequence ID" value="MFC3180822.1"/>
    <property type="molecule type" value="Genomic_DNA"/>
</dbReference>
<evidence type="ECO:0000313" key="8">
    <source>
        <dbReference type="Proteomes" id="UP001595547"/>
    </source>
</evidence>
<accession>A0ABV7J084</accession>
<dbReference type="Proteomes" id="UP001595547">
    <property type="component" value="Unassembled WGS sequence"/>
</dbReference>
<dbReference type="Pfam" id="PF00294">
    <property type="entry name" value="PfkB"/>
    <property type="match status" value="1"/>
</dbReference>
<keyword evidence="3" id="KW-0547">Nucleotide-binding</keyword>
<evidence type="ECO:0000256" key="4">
    <source>
        <dbReference type="ARBA" id="ARBA00022777"/>
    </source>
</evidence>
<dbReference type="RefSeq" id="WP_380072444.1">
    <property type="nucleotide sequence ID" value="NZ_JBHRTO010000001.1"/>
</dbReference>
<evidence type="ECO:0000313" key="7">
    <source>
        <dbReference type="EMBL" id="MFC3180822.1"/>
    </source>
</evidence>
<dbReference type="InterPro" id="IPR050306">
    <property type="entry name" value="PfkB_Carbo_kinase"/>
</dbReference>
<organism evidence="7 8">
    <name type="scientific">Cypionkella sinensis</name>
    <dbReference type="NCBI Taxonomy" id="1756043"/>
    <lineage>
        <taxon>Bacteria</taxon>
        <taxon>Pseudomonadati</taxon>
        <taxon>Pseudomonadota</taxon>
        <taxon>Alphaproteobacteria</taxon>
        <taxon>Rhodobacterales</taxon>
        <taxon>Paracoccaceae</taxon>
        <taxon>Cypionkella</taxon>
    </lineage>
</organism>
<evidence type="ECO:0000259" key="6">
    <source>
        <dbReference type="Pfam" id="PF00294"/>
    </source>
</evidence>
<gene>
    <name evidence="7" type="ORF">ACFOGH_07470</name>
</gene>
<comment type="caution">
    <text evidence="7">The sequence shown here is derived from an EMBL/GenBank/DDBJ whole genome shotgun (WGS) entry which is preliminary data.</text>
</comment>
<dbReference type="Gene3D" id="3.40.1190.20">
    <property type="match status" value="1"/>
</dbReference>
<dbReference type="GO" id="GO:0016301">
    <property type="term" value="F:kinase activity"/>
    <property type="evidence" value="ECO:0007669"/>
    <property type="project" value="UniProtKB-KW"/>
</dbReference>
<keyword evidence="5" id="KW-0067">ATP-binding</keyword>
<evidence type="ECO:0000256" key="5">
    <source>
        <dbReference type="ARBA" id="ARBA00022840"/>
    </source>
</evidence>
<evidence type="ECO:0000256" key="3">
    <source>
        <dbReference type="ARBA" id="ARBA00022741"/>
    </source>
</evidence>
<proteinExistence type="inferred from homology"/>
<evidence type="ECO:0000256" key="1">
    <source>
        <dbReference type="ARBA" id="ARBA00010688"/>
    </source>
</evidence>
<reference evidence="8" key="1">
    <citation type="journal article" date="2019" name="Int. J. Syst. Evol. Microbiol.">
        <title>The Global Catalogue of Microorganisms (GCM) 10K type strain sequencing project: providing services to taxonomists for standard genome sequencing and annotation.</title>
        <authorList>
            <consortium name="The Broad Institute Genomics Platform"/>
            <consortium name="The Broad Institute Genome Sequencing Center for Infectious Disease"/>
            <person name="Wu L."/>
            <person name="Ma J."/>
        </authorList>
    </citation>
    <scope>NUCLEOTIDE SEQUENCE [LARGE SCALE GENOMIC DNA]</scope>
    <source>
        <strain evidence="8">KCTC 52039</strain>
    </source>
</reference>
<comment type="similarity">
    <text evidence="1">Belongs to the carbohydrate kinase PfkB family.</text>
</comment>
<protein>
    <submittedName>
        <fullName evidence="7">Sugar kinase</fullName>
    </submittedName>
</protein>
<feature type="domain" description="Carbohydrate kinase PfkB" evidence="6">
    <location>
        <begin position="47"/>
        <end position="303"/>
    </location>
</feature>
<keyword evidence="4 7" id="KW-0418">Kinase</keyword>
<dbReference type="InterPro" id="IPR029056">
    <property type="entry name" value="Ribokinase-like"/>
</dbReference>
<dbReference type="PANTHER" id="PTHR43085:SF1">
    <property type="entry name" value="PSEUDOURIDINE KINASE-RELATED"/>
    <property type="match status" value="1"/>
</dbReference>
<dbReference type="SUPFAM" id="SSF53613">
    <property type="entry name" value="Ribokinase-like"/>
    <property type="match status" value="1"/>
</dbReference>
<name>A0ABV7J084_9RHOB</name>
<dbReference type="InterPro" id="IPR011611">
    <property type="entry name" value="PfkB_dom"/>
</dbReference>
<keyword evidence="2" id="KW-0808">Transferase</keyword>